<dbReference type="RefSeq" id="WP_402384663.1">
    <property type="nucleotide sequence ID" value="NZ_JBIUYY010000012.1"/>
</dbReference>
<accession>A0ABW8EM84</accession>
<sequence length="169" mass="18773">MGRLRDKWMGTLHADPGAQALPTQELRAALLALNGTGVPFGVREAGGGVDLIAEWRYLEPATGSGLRREQVERTVRISMRLLAKDREVRAADEQWTVTRAGPAPGRTVSKGHSKGPVRWGQKEWTYEKGPDGRRRKVVGFDVSITRDMKDPLRKAVVGAGWTWRGVYKL</sequence>
<reference evidence="1 2" key="1">
    <citation type="submission" date="2024-10" db="EMBL/GenBank/DDBJ databases">
        <title>The Natural Products Discovery Center: Release of the First 8490 Sequenced Strains for Exploring Actinobacteria Biosynthetic Diversity.</title>
        <authorList>
            <person name="Kalkreuter E."/>
            <person name="Kautsar S.A."/>
            <person name="Yang D."/>
            <person name="Bader C.D."/>
            <person name="Teijaro C.N."/>
            <person name="Fluegel L."/>
            <person name="Davis C.M."/>
            <person name="Simpson J.R."/>
            <person name="Lauterbach L."/>
            <person name="Steele A.D."/>
            <person name="Gui C."/>
            <person name="Meng S."/>
            <person name="Li G."/>
            <person name="Viehrig K."/>
            <person name="Ye F."/>
            <person name="Su P."/>
            <person name="Kiefer A.F."/>
            <person name="Nichols A."/>
            <person name="Cepeda A.J."/>
            <person name="Yan W."/>
            <person name="Fan B."/>
            <person name="Jiang Y."/>
            <person name="Adhikari A."/>
            <person name="Zheng C.-J."/>
            <person name="Schuster L."/>
            <person name="Cowan T.M."/>
            <person name="Smanski M.J."/>
            <person name="Chevrette M.G."/>
            <person name="De Carvalho L.P.S."/>
            <person name="Shen B."/>
        </authorList>
    </citation>
    <scope>NUCLEOTIDE SEQUENCE [LARGE SCALE GENOMIC DNA]</scope>
    <source>
        <strain evidence="1 2">NPDC087220</strain>
    </source>
</reference>
<name>A0ABW8EM84_STRT5</name>
<evidence type="ECO:0000313" key="2">
    <source>
        <dbReference type="Proteomes" id="UP001617351"/>
    </source>
</evidence>
<keyword evidence="2" id="KW-1185">Reference proteome</keyword>
<evidence type="ECO:0000313" key="1">
    <source>
        <dbReference type="EMBL" id="MFJ2824360.1"/>
    </source>
</evidence>
<proteinExistence type="predicted"/>
<gene>
    <name evidence="1" type="ORF">ACIO7M_25050</name>
</gene>
<organism evidence="1 2">
    <name type="scientific">Streptomyces toxytricini</name>
    <name type="common">Actinomyces toxytricini</name>
    <dbReference type="NCBI Taxonomy" id="67369"/>
    <lineage>
        <taxon>Bacteria</taxon>
        <taxon>Bacillati</taxon>
        <taxon>Actinomycetota</taxon>
        <taxon>Actinomycetes</taxon>
        <taxon>Kitasatosporales</taxon>
        <taxon>Streptomycetaceae</taxon>
        <taxon>Streptomyces</taxon>
    </lineage>
</organism>
<comment type="caution">
    <text evidence="1">The sequence shown here is derived from an EMBL/GenBank/DDBJ whole genome shotgun (WGS) entry which is preliminary data.</text>
</comment>
<protein>
    <submittedName>
        <fullName evidence="1">Uncharacterized protein</fullName>
    </submittedName>
</protein>
<dbReference type="EMBL" id="JBIUYY010000012">
    <property type="protein sequence ID" value="MFJ2824360.1"/>
    <property type="molecule type" value="Genomic_DNA"/>
</dbReference>
<dbReference type="Proteomes" id="UP001617351">
    <property type="component" value="Unassembled WGS sequence"/>
</dbReference>